<feature type="transmembrane region" description="Helical" evidence="1">
    <location>
        <begin position="103"/>
        <end position="123"/>
    </location>
</feature>
<accession>A0A3B0RTE2</accession>
<keyword evidence="1" id="KW-0472">Membrane</keyword>
<dbReference type="AlphaFoldDB" id="A0A3B0RTE2"/>
<feature type="transmembrane region" description="Helical" evidence="1">
    <location>
        <begin position="42"/>
        <end position="62"/>
    </location>
</feature>
<protein>
    <submittedName>
        <fullName evidence="2">Uncharacterized protein</fullName>
    </submittedName>
</protein>
<keyword evidence="1" id="KW-0812">Transmembrane</keyword>
<keyword evidence="1" id="KW-1133">Transmembrane helix</keyword>
<sequence length="142" mass="15949">MTRSAISRLRLNLLRVAYAILGFGLAISLWPQLVEPVQDWPLKSGVVASMLAALSILALIGLWRPLEMLPVLVFEVLWKTIWLMRMALPLWLGDRLDPATMQTTFECALVIPIAILVPWDYVWRSLAGRTDASTSSRPANNH</sequence>
<gene>
    <name evidence="2" type="ORF">MNBD_ALPHA04-1250</name>
</gene>
<dbReference type="EMBL" id="UOEF01000130">
    <property type="protein sequence ID" value="VAV91766.1"/>
    <property type="molecule type" value="Genomic_DNA"/>
</dbReference>
<evidence type="ECO:0000256" key="1">
    <source>
        <dbReference type="SAM" id="Phobius"/>
    </source>
</evidence>
<proteinExistence type="predicted"/>
<organism evidence="2">
    <name type="scientific">hydrothermal vent metagenome</name>
    <dbReference type="NCBI Taxonomy" id="652676"/>
    <lineage>
        <taxon>unclassified sequences</taxon>
        <taxon>metagenomes</taxon>
        <taxon>ecological metagenomes</taxon>
    </lineage>
</organism>
<name>A0A3B0RTE2_9ZZZZ</name>
<feature type="transmembrane region" description="Helical" evidence="1">
    <location>
        <begin position="12"/>
        <end position="30"/>
    </location>
</feature>
<feature type="transmembrane region" description="Helical" evidence="1">
    <location>
        <begin position="69"/>
        <end position="91"/>
    </location>
</feature>
<reference evidence="2" key="1">
    <citation type="submission" date="2018-06" db="EMBL/GenBank/DDBJ databases">
        <authorList>
            <person name="Zhirakovskaya E."/>
        </authorList>
    </citation>
    <scope>NUCLEOTIDE SEQUENCE</scope>
</reference>
<evidence type="ECO:0000313" key="2">
    <source>
        <dbReference type="EMBL" id="VAV91766.1"/>
    </source>
</evidence>